<comment type="function">
    <text evidence="12">Component of the NuA4 histone acetyltransferase complex which is involved in transcriptional activation of selected genes principally by acetylation of nucleosomal histone H4 and H2A. The NuA4 complex is also involved in DNA repair. Involved in cell cycle progression and meiosis.</text>
</comment>
<evidence type="ECO:0000256" key="15">
    <source>
        <dbReference type="PROSITE-ProRule" id="PRU00146"/>
    </source>
</evidence>
<dbReference type="Pfam" id="PF12998">
    <property type="entry name" value="ING"/>
    <property type="match status" value="1"/>
</dbReference>
<dbReference type="InterPro" id="IPR001965">
    <property type="entry name" value="Znf_PHD"/>
</dbReference>
<dbReference type="OrthoDB" id="2505961at2759"/>
<dbReference type="PANTHER" id="PTHR10333">
    <property type="entry name" value="INHIBITOR OF GROWTH PROTEIN"/>
    <property type="match status" value="1"/>
</dbReference>
<keyword evidence="4" id="KW-0227">DNA damage</keyword>
<dbReference type="GO" id="GO:0008270">
    <property type="term" value="F:zinc ion binding"/>
    <property type="evidence" value="ECO:0007669"/>
    <property type="project" value="UniProtKB-KW"/>
</dbReference>
<dbReference type="InterPro" id="IPR028651">
    <property type="entry name" value="ING_fam"/>
</dbReference>
<dbReference type="GO" id="GO:0035267">
    <property type="term" value="C:NuA4 histone acetyltransferase complex"/>
    <property type="evidence" value="ECO:0007669"/>
    <property type="project" value="TreeGrafter"/>
</dbReference>
<evidence type="ECO:0000256" key="3">
    <source>
        <dbReference type="ARBA" id="ARBA00022723"/>
    </source>
</evidence>
<feature type="binding site" evidence="14">
    <location>
        <position position="416"/>
    </location>
    <ligand>
        <name>Zn(2+)</name>
        <dbReference type="ChEBI" id="CHEBI:29105"/>
        <label>1</label>
    </ligand>
</feature>
<dbReference type="InterPro" id="IPR019787">
    <property type="entry name" value="Znf_PHD-finger"/>
</dbReference>
<evidence type="ECO:0000256" key="17">
    <source>
        <dbReference type="SAM" id="MobiDB-lite"/>
    </source>
</evidence>
<feature type="domain" description="PHD-type" evidence="18">
    <location>
        <begin position="411"/>
        <end position="460"/>
    </location>
</feature>
<comment type="domain">
    <text evidence="16">The PHD-type zinc finger mediates the binding to H3K4me3.</text>
</comment>
<feature type="binding site" evidence="14">
    <location>
        <position position="457"/>
    </location>
    <ligand>
        <name>Zn(2+)</name>
        <dbReference type="ChEBI" id="CHEBI:29105"/>
        <label>2</label>
    </ligand>
</feature>
<feature type="region of interest" description="Disordered" evidence="17">
    <location>
        <begin position="243"/>
        <end position="406"/>
    </location>
</feature>
<keyword evidence="9 16" id="KW-0539">Nucleus</keyword>
<evidence type="ECO:0000313" key="20">
    <source>
        <dbReference type="Proteomes" id="UP000275385"/>
    </source>
</evidence>
<organism evidence="19 20">
    <name type="scientific">Coniochaeta pulveracea</name>
    <dbReference type="NCBI Taxonomy" id="177199"/>
    <lineage>
        <taxon>Eukaryota</taxon>
        <taxon>Fungi</taxon>
        <taxon>Dikarya</taxon>
        <taxon>Ascomycota</taxon>
        <taxon>Pezizomycotina</taxon>
        <taxon>Sordariomycetes</taxon>
        <taxon>Sordariomycetidae</taxon>
        <taxon>Coniochaetales</taxon>
        <taxon>Coniochaetaceae</taxon>
        <taxon>Coniochaeta</taxon>
    </lineage>
</organism>
<keyword evidence="11" id="KW-0131">Cell cycle</keyword>
<dbReference type="InterPro" id="IPR011011">
    <property type="entry name" value="Znf_FYVE_PHD"/>
</dbReference>
<feature type="binding site" evidence="14">
    <location>
        <position position="441"/>
    </location>
    <ligand>
        <name>Zn(2+)</name>
        <dbReference type="ChEBI" id="CHEBI:29105"/>
        <label>1</label>
    </ligand>
</feature>
<dbReference type="PROSITE" id="PS50016">
    <property type="entry name" value="ZF_PHD_2"/>
    <property type="match status" value="1"/>
</dbReference>
<dbReference type="SMART" id="SM00249">
    <property type="entry name" value="PHD"/>
    <property type="match status" value="1"/>
</dbReference>
<feature type="site" description="Histone H3K4me3 binding" evidence="13">
    <location>
        <position position="424"/>
    </location>
</feature>
<dbReference type="SMART" id="SM01408">
    <property type="entry name" value="ING"/>
    <property type="match status" value="1"/>
</dbReference>
<keyword evidence="19" id="KW-0808">Transferase</keyword>
<keyword evidence="20" id="KW-1185">Reference proteome</keyword>
<evidence type="ECO:0000256" key="4">
    <source>
        <dbReference type="ARBA" id="ARBA00022763"/>
    </source>
</evidence>
<evidence type="ECO:0000256" key="1">
    <source>
        <dbReference type="ARBA" id="ARBA00004123"/>
    </source>
</evidence>
<evidence type="ECO:0000313" key="19">
    <source>
        <dbReference type="EMBL" id="RKU42659.1"/>
    </source>
</evidence>
<gene>
    <name evidence="19" type="primary">YNG2</name>
    <name evidence="19" type="ORF">DL546_009921</name>
</gene>
<keyword evidence="7 16" id="KW-0156">Chromatin regulator</keyword>
<reference evidence="19 20" key="1">
    <citation type="submission" date="2018-08" db="EMBL/GenBank/DDBJ databases">
        <title>Draft genome of the lignicolous fungus Coniochaeta pulveracea.</title>
        <authorList>
            <person name="Borstlap C.J."/>
            <person name="De Witt R.N."/>
            <person name="Botha A."/>
            <person name="Volschenk H."/>
        </authorList>
    </citation>
    <scope>NUCLEOTIDE SEQUENCE [LARGE SCALE GENOMIC DNA]</scope>
    <source>
        <strain evidence="19 20">CAB683</strain>
    </source>
</reference>
<dbReference type="PROSITE" id="PS01359">
    <property type="entry name" value="ZF_PHD_1"/>
    <property type="match status" value="1"/>
</dbReference>
<dbReference type="InterPro" id="IPR013083">
    <property type="entry name" value="Znf_RING/FYVE/PHD"/>
</dbReference>
<dbReference type="GO" id="GO:0006281">
    <property type="term" value="P:DNA repair"/>
    <property type="evidence" value="ECO:0007669"/>
    <property type="project" value="UniProtKB-KW"/>
</dbReference>
<name>A0A420Y454_9PEZI</name>
<keyword evidence="8" id="KW-0234">DNA repair</keyword>
<comment type="similarity">
    <text evidence="2 16">Belongs to the ING family.</text>
</comment>
<dbReference type="GO" id="GO:0006355">
    <property type="term" value="P:regulation of DNA-templated transcription"/>
    <property type="evidence" value="ECO:0007669"/>
    <property type="project" value="TreeGrafter"/>
</dbReference>
<dbReference type="CDD" id="cd16858">
    <property type="entry name" value="ING_ING3_Yng2p"/>
    <property type="match status" value="1"/>
</dbReference>
<evidence type="ECO:0000256" key="9">
    <source>
        <dbReference type="ARBA" id="ARBA00023242"/>
    </source>
</evidence>
<evidence type="ECO:0000256" key="5">
    <source>
        <dbReference type="ARBA" id="ARBA00022771"/>
    </source>
</evidence>
<protein>
    <recommendedName>
        <fullName evidence="16">Chromatin modification-related protein</fullName>
    </recommendedName>
</protein>
<evidence type="ECO:0000256" key="10">
    <source>
        <dbReference type="ARBA" id="ARBA00023254"/>
    </source>
</evidence>
<proteinExistence type="inferred from homology"/>
<feature type="binding site" evidence="14">
    <location>
        <position position="427"/>
    </location>
    <ligand>
        <name>Zn(2+)</name>
        <dbReference type="ChEBI" id="CHEBI:29105"/>
        <label>2</label>
    </ligand>
</feature>
<evidence type="ECO:0000256" key="13">
    <source>
        <dbReference type="PIRSR" id="PIRSR628651-50"/>
    </source>
</evidence>
<evidence type="ECO:0000256" key="16">
    <source>
        <dbReference type="RuleBase" id="RU361213"/>
    </source>
</evidence>
<feature type="binding site" evidence="14">
    <location>
        <position position="454"/>
    </location>
    <ligand>
        <name>Zn(2+)</name>
        <dbReference type="ChEBI" id="CHEBI:29105"/>
        <label>2</label>
    </ligand>
</feature>
<dbReference type="EMBL" id="QVQW01000053">
    <property type="protein sequence ID" value="RKU42659.1"/>
    <property type="molecule type" value="Genomic_DNA"/>
</dbReference>
<comment type="function">
    <text evidence="16">Component of an histone acetyltransferase complex.</text>
</comment>
<evidence type="ECO:0000256" key="8">
    <source>
        <dbReference type="ARBA" id="ARBA00023204"/>
    </source>
</evidence>
<dbReference type="InterPro" id="IPR019786">
    <property type="entry name" value="Zinc_finger_PHD-type_CS"/>
</dbReference>
<dbReference type="InterPro" id="IPR024610">
    <property type="entry name" value="ING_N_histone-binding"/>
</dbReference>
<dbReference type="Proteomes" id="UP000275385">
    <property type="component" value="Unassembled WGS sequence"/>
</dbReference>
<feature type="compositionally biased region" description="Acidic residues" evidence="17">
    <location>
        <begin position="396"/>
        <end position="406"/>
    </location>
</feature>
<evidence type="ECO:0000256" key="12">
    <source>
        <dbReference type="ARBA" id="ARBA00037044"/>
    </source>
</evidence>
<feature type="site" description="Histone H3K4me3 binding" evidence="13">
    <location>
        <position position="436"/>
    </location>
</feature>
<dbReference type="SUPFAM" id="SSF57903">
    <property type="entry name" value="FYVE/PHD zinc finger"/>
    <property type="match status" value="1"/>
</dbReference>
<evidence type="ECO:0000259" key="18">
    <source>
        <dbReference type="PROSITE" id="PS50016"/>
    </source>
</evidence>
<dbReference type="GO" id="GO:0051321">
    <property type="term" value="P:meiotic cell cycle"/>
    <property type="evidence" value="ECO:0007669"/>
    <property type="project" value="UniProtKB-KW"/>
</dbReference>
<comment type="subunit">
    <text evidence="16">Component of an histone acetyltransferase complex. Interacts with H3K4me3 and to a lesser extent with H3K4me2.</text>
</comment>
<evidence type="ECO:0000256" key="11">
    <source>
        <dbReference type="ARBA" id="ARBA00023306"/>
    </source>
</evidence>
<evidence type="ECO:0000256" key="7">
    <source>
        <dbReference type="ARBA" id="ARBA00022853"/>
    </source>
</evidence>
<feature type="binding site" evidence="14">
    <location>
        <position position="414"/>
    </location>
    <ligand>
        <name>Zn(2+)</name>
        <dbReference type="ChEBI" id="CHEBI:29105"/>
        <label>1</label>
    </ligand>
</feature>
<dbReference type="CDD" id="cd15505">
    <property type="entry name" value="PHD_ING"/>
    <property type="match status" value="1"/>
</dbReference>
<evidence type="ECO:0000256" key="2">
    <source>
        <dbReference type="ARBA" id="ARBA00010210"/>
    </source>
</evidence>
<dbReference type="STRING" id="177199.A0A420Y454"/>
<feature type="site" description="Histone H3K4me3 binding" evidence="13">
    <location>
        <position position="428"/>
    </location>
</feature>
<comment type="subcellular location">
    <subcellularLocation>
        <location evidence="1 16">Nucleus</location>
    </subcellularLocation>
</comment>
<dbReference type="GO" id="GO:0016740">
    <property type="term" value="F:transferase activity"/>
    <property type="evidence" value="ECO:0007669"/>
    <property type="project" value="UniProtKB-KW"/>
</dbReference>
<dbReference type="AlphaFoldDB" id="A0A420Y454"/>
<dbReference type="GO" id="GO:0005634">
    <property type="term" value="C:nucleus"/>
    <property type="evidence" value="ECO:0007669"/>
    <property type="project" value="UniProtKB-SubCell"/>
</dbReference>
<comment type="caution">
    <text evidence="19">The sequence shown here is derived from an EMBL/GenBank/DDBJ whole genome shotgun (WGS) entry which is preliminary data.</text>
</comment>
<feature type="binding site" evidence="14">
    <location>
        <position position="438"/>
    </location>
    <ligand>
        <name>Zn(2+)</name>
        <dbReference type="ChEBI" id="CHEBI:29105"/>
        <label>1</label>
    </ligand>
</feature>
<keyword evidence="10" id="KW-0469">Meiosis</keyword>
<keyword evidence="5 15" id="KW-0863">Zinc-finger</keyword>
<dbReference type="Gene3D" id="3.30.40.10">
    <property type="entry name" value="Zinc/RING finger domain, C3HC4 (zinc finger)"/>
    <property type="match status" value="1"/>
</dbReference>
<keyword evidence="3 14" id="KW-0479">Metal-binding</keyword>
<dbReference type="PANTHER" id="PTHR10333:SF100">
    <property type="entry name" value="CHROMATIN MODIFICATION-RELATED PROTEIN YNG2"/>
    <property type="match status" value="1"/>
</dbReference>
<evidence type="ECO:0000256" key="14">
    <source>
        <dbReference type="PIRSR" id="PIRSR628651-51"/>
    </source>
</evidence>
<keyword evidence="6 14" id="KW-0862">Zinc</keyword>
<sequence>MPRDDLSIDFVRRMAPGESLDPALILDEWFNRVQNLPEEIRFIQDEIREKDRQQNECLRTAQELDARIQQWIKKNGSHEPNPREPNYTRTILENYDKAEKLQNEKITLSEKLNYLYDKNVKNLDIQLKMLYDRQEPGFTDPDELPSLVRASAANQIQPSGLPATNPITAALNQLANGASQSAIRANPTIRITQSQQQAPASAPATPAATIILSRKERETSAGPGSGMPRKAPRSVIGLANAPATSSGLARHNSLGPGTPKLANQHHNAATANVPRAGSAGPRASSKGGAAGVRKSSTPVPGNRKKGTPVPPGTKSSLSRVKRASKTSPSSNADSELSEAESGSGDESDTRTGGRDTPAAASNRGGSGPSNHDGAHDKEVPRVTNAGHVRRDRRNLDDDDMDVDDEEAGDDKKYCICQSVSYGDMVACDNEQCPYEWFHWGCVGLKAEPTGTWYCPVCTEERKKKGLKT</sequence>
<dbReference type="GO" id="GO:0006325">
    <property type="term" value="P:chromatin organization"/>
    <property type="evidence" value="ECO:0007669"/>
    <property type="project" value="UniProtKB-KW"/>
</dbReference>
<feature type="site" description="Histone H3K4me3 binding" evidence="13">
    <location>
        <position position="413"/>
    </location>
</feature>
<feature type="binding site" evidence="14">
    <location>
        <position position="432"/>
    </location>
    <ligand>
        <name>Zn(2+)</name>
        <dbReference type="ChEBI" id="CHEBI:29105"/>
        <label>2</label>
    </ligand>
</feature>
<evidence type="ECO:0000256" key="6">
    <source>
        <dbReference type="ARBA" id="ARBA00022833"/>
    </source>
</evidence>
<feature type="compositionally biased region" description="Acidic residues" evidence="17">
    <location>
        <begin position="335"/>
        <end position="346"/>
    </location>
</feature>
<dbReference type="Gene3D" id="6.10.140.1740">
    <property type="match status" value="1"/>
</dbReference>
<accession>A0A420Y454</accession>